<organism evidence="7 8">
    <name type="scientific">Geotalea uraniireducens (strain Rf4)</name>
    <name type="common">Geobacter uraniireducens</name>
    <dbReference type="NCBI Taxonomy" id="351605"/>
    <lineage>
        <taxon>Bacteria</taxon>
        <taxon>Pseudomonadati</taxon>
        <taxon>Thermodesulfobacteriota</taxon>
        <taxon>Desulfuromonadia</taxon>
        <taxon>Geobacterales</taxon>
        <taxon>Geobacteraceae</taxon>
        <taxon>Geotalea</taxon>
    </lineage>
</organism>
<dbReference type="InterPro" id="IPR037138">
    <property type="entry name" value="His_deacetylse_dom_sf"/>
</dbReference>
<keyword evidence="5" id="KW-0378">Hydrolase</keyword>
<dbReference type="GO" id="GO:0016787">
    <property type="term" value="F:hydrolase activity"/>
    <property type="evidence" value="ECO:0007669"/>
    <property type="project" value="UniProtKB-KW"/>
</dbReference>
<keyword evidence="4" id="KW-0006">Acetoin catabolism</keyword>
<accession>A5G3V8</accession>
<dbReference type="SUPFAM" id="SSF52768">
    <property type="entry name" value="Arginase/deacetylase"/>
    <property type="match status" value="1"/>
</dbReference>
<dbReference type="EMBL" id="CP000698">
    <property type="protein sequence ID" value="ABQ26476.1"/>
    <property type="molecule type" value="Genomic_DNA"/>
</dbReference>
<protein>
    <recommendedName>
        <fullName evidence="3">Acetoin utilization protein AcuC</fullName>
    </recommendedName>
</protein>
<keyword evidence="8" id="KW-1185">Reference proteome</keyword>
<sequence>MSGKSALIYSPDFSRYSYGAEHPFKVQRYRLAYELIQAYGLTRIPGVRLCQSRPIAEEQLLTFHSPDYLAQLKEFSTAEEPRADFRYGLGDTENPVFKGVYDWACLGTAGTVEAARLVAEEGYDFAFNLAGGWHHAHRNKASGFSYLNDAVIAINVLLAKGKRVVYLDLDAHHGDGVQDAFYDSDQVLTISLHESGVYFFPGTGFENETGAGKGVGYSVNIPLLEHTDDALYMKAFDEVAFPLIAAFDPDVLVTQVGADTFRTDPLTRLEITTHAYSYIIRKLKALQIPWIAVGGGGYDIMNVARAWTIVWAIMNGIDLPPALPSSFIKIIRPLGFPHKMLLDAMHWADEDDRNRALDAVEKSVAAIKKTIFPVIIGEYGQTSGK</sequence>
<dbReference type="Proteomes" id="UP000006695">
    <property type="component" value="Chromosome"/>
</dbReference>
<dbReference type="PRINTS" id="PR01271">
    <property type="entry name" value="HISDACETLASE"/>
</dbReference>
<dbReference type="PIRSF" id="PIRSF037913">
    <property type="entry name" value="His_deacetylse_1"/>
    <property type="match status" value="1"/>
</dbReference>
<dbReference type="InterPro" id="IPR023801">
    <property type="entry name" value="His_deacetylse_dom"/>
</dbReference>
<dbReference type="Gene3D" id="3.40.800.20">
    <property type="entry name" value="Histone deacetylase domain"/>
    <property type="match status" value="1"/>
</dbReference>
<dbReference type="STRING" id="351605.Gura_2297"/>
<dbReference type="InterPro" id="IPR003084">
    <property type="entry name" value="HDAC_I/II"/>
</dbReference>
<name>A5G3V8_GEOUR</name>
<dbReference type="InterPro" id="IPR003085">
    <property type="entry name" value="AcuC"/>
</dbReference>
<dbReference type="PANTHER" id="PTHR10625">
    <property type="entry name" value="HISTONE DEACETYLASE HDAC1-RELATED"/>
    <property type="match status" value="1"/>
</dbReference>
<dbReference type="UniPathway" id="UPA00040"/>
<dbReference type="GO" id="GO:0045150">
    <property type="term" value="P:acetoin catabolic process"/>
    <property type="evidence" value="ECO:0007669"/>
    <property type="project" value="UniProtKB-UniPathway"/>
</dbReference>
<comment type="similarity">
    <text evidence="2">Belongs to the histone deacetylase family.</text>
</comment>
<dbReference type="CDD" id="cd09994">
    <property type="entry name" value="HDAC_AcuC_like"/>
    <property type="match status" value="1"/>
</dbReference>
<dbReference type="RefSeq" id="WP_011939170.1">
    <property type="nucleotide sequence ID" value="NC_009483.1"/>
</dbReference>
<evidence type="ECO:0000256" key="3">
    <source>
        <dbReference type="ARBA" id="ARBA00020218"/>
    </source>
</evidence>
<dbReference type="InterPro" id="IPR023696">
    <property type="entry name" value="Ureohydrolase_dom_sf"/>
</dbReference>
<dbReference type="AlphaFoldDB" id="A5G3V8"/>
<dbReference type="InterPro" id="IPR000286">
    <property type="entry name" value="HDACs"/>
</dbReference>
<reference evidence="7 8" key="1">
    <citation type="submission" date="2007-05" db="EMBL/GenBank/DDBJ databases">
        <title>Complete sequence of Geobacter uraniireducens Rf4.</title>
        <authorList>
            <consortium name="US DOE Joint Genome Institute"/>
            <person name="Copeland A."/>
            <person name="Lucas S."/>
            <person name="Lapidus A."/>
            <person name="Barry K."/>
            <person name="Detter J.C."/>
            <person name="Glavina del Rio T."/>
            <person name="Hammon N."/>
            <person name="Israni S."/>
            <person name="Dalin E."/>
            <person name="Tice H."/>
            <person name="Pitluck S."/>
            <person name="Chertkov O."/>
            <person name="Brettin T."/>
            <person name="Bruce D."/>
            <person name="Han C."/>
            <person name="Schmutz J."/>
            <person name="Larimer F."/>
            <person name="Land M."/>
            <person name="Hauser L."/>
            <person name="Kyrpides N."/>
            <person name="Mikhailova N."/>
            <person name="Shelobolina E."/>
            <person name="Aklujkar M."/>
            <person name="Lovley D."/>
            <person name="Richardson P."/>
        </authorList>
    </citation>
    <scope>NUCLEOTIDE SEQUENCE [LARGE SCALE GENOMIC DNA]</scope>
    <source>
        <strain evidence="7 8">Rf4</strain>
    </source>
</reference>
<dbReference type="GO" id="GO:0040029">
    <property type="term" value="P:epigenetic regulation of gene expression"/>
    <property type="evidence" value="ECO:0007669"/>
    <property type="project" value="TreeGrafter"/>
</dbReference>
<evidence type="ECO:0000313" key="8">
    <source>
        <dbReference type="Proteomes" id="UP000006695"/>
    </source>
</evidence>
<dbReference type="OrthoDB" id="9808367at2"/>
<feature type="domain" description="Histone deacetylase" evidence="6">
    <location>
        <begin position="22"/>
        <end position="313"/>
    </location>
</feature>
<gene>
    <name evidence="7" type="ordered locus">Gura_2297</name>
</gene>
<dbReference type="PANTHER" id="PTHR10625:SF10">
    <property type="entry name" value="HISTONE DEACETYLASE HDAC1"/>
    <property type="match status" value="1"/>
</dbReference>
<evidence type="ECO:0000256" key="2">
    <source>
        <dbReference type="ARBA" id="ARBA00005947"/>
    </source>
</evidence>
<evidence type="ECO:0000256" key="5">
    <source>
        <dbReference type="ARBA" id="ARBA00022801"/>
    </source>
</evidence>
<dbReference type="HOGENOM" id="CLU_007727_8_0_7"/>
<evidence type="ECO:0000259" key="6">
    <source>
        <dbReference type="Pfam" id="PF00850"/>
    </source>
</evidence>
<dbReference type="GO" id="GO:0004407">
    <property type="term" value="F:histone deacetylase activity"/>
    <property type="evidence" value="ECO:0007669"/>
    <property type="project" value="InterPro"/>
</dbReference>
<evidence type="ECO:0000313" key="7">
    <source>
        <dbReference type="EMBL" id="ABQ26476.1"/>
    </source>
</evidence>
<comment type="pathway">
    <text evidence="1">Ketone degradation; acetoin degradation.</text>
</comment>
<evidence type="ECO:0000256" key="1">
    <source>
        <dbReference type="ARBA" id="ARBA00005101"/>
    </source>
</evidence>
<dbReference type="Pfam" id="PF00850">
    <property type="entry name" value="Hist_deacetyl"/>
    <property type="match status" value="1"/>
</dbReference>
<evidence type="ECO:0000256" key="4">
    <source>
        <dbReference type="ARBA" id="ARBA00022627"/>
    </source>
</evidence>
<dbReference type="KEGG" id="gur:Gura_2297"/>
<dbReference type="PRINTS" id="PR01270">
    <property type="entry name" value="HDASUPER"/>
</dbReference>
<proteinExistence type="inferred from homology"/>